<dbReference type="InterPro" id="IPR044634">
    <property type="entry name" value="Zuotin/DnaJC2"/>
</dbReference>
<dbReference type="InterPro" id="IPR018253">
    <property type="entry name" value="DnaJ_domain_CS"/>
</dbReference>
<accession>G7YD44</accession>
<dbReference type="GO" id="GO:0051083">
    <property type="term" value="P:'de novo' cotranslational protein folding"/>
    <property type="evidence" value="ECO:0007669"/>
    <property type="project" value="InterPro"/>
</dbReference>
<feature type="domain" description="J" evidence="2">
    <location>
        <begin position="313"/>
        <end position="386"/>
    </location>
</feature>
<dbReference type="SUPFAM" id="SSF46565">
    <property type="entry name" value="Chaperone J-domain"/>
    <property type="match status" value="1"/>
</dbReference>
<organism evidence="3 4">
    <name type="scientific">Clonorchis sinensis</name>
    <name type="common">Chinese liver fluke</name>
    <dbReference type="NCBI Taxonomy" id="79923"/>
    <lineage>
        <taxon>Eukaryota</taxon>
        <taxon>Metazoa</taxon>
        <taxon>Spiralia</taxon>
        <taxon>Lophotrochozoa</taxon>
        <taxon>Platyhelminthes</taxon>
        <taxon>Trematoda</taxon>
        <taxon>Digenea</taxon>
        <taxon>Opisthorchiida</taxon>
        <taxon>Opisthorchiata</taxon>
        <taxon>Opisthorchiidae</taxon>
        <taxon>Clonorchis</taxon>
    </lineage>
</organism>
<dbReference type="GO" id="GO:0043022">
    <property type="term" value="F:ribosome binding"/>
    <property type="evidence" value="ECO:0007669"/>
    <property type="project" value="InterPro"/>
</dbReference>
<protein>
    <submittedName>
        <fullName evidence="3">DnaJ homolog subfamily C member 2</fullName>
    </submittedName>
</protein>
<dbReference type="InterPro" id="IPR054076">
    <property type="entry name" value="ZUO1-like_ZHD"/>
</dbReference>
<name>G7YD44_CLOSI</name>
<feature type="region of interest" description="Disordered" evidence="1">
    <location>
        <begin position="518"/>
        <end position="537"/>
    </location>
</feature>
<dbReference type="PANTHER" id="PTHR43999:SF1">
    <property type="entry name" value="DNAJ HOMOLOG SUBFAMILY C MEMBER 2"/>
    <property type="match status" value="1"/>
</dbReference>
<reference key="2">
    <citation type="submission" date="2011-10" db="EMBL/GenBank/DDBJ databases">
        <title>The genome and transcriptome sequence of Clonorchis sinensis provide insights into the carcinogenic liver fluke.</title>
        <authorList>
            <person name="Wang X."/>
            <person name="Huang Y."/>
            <person name="Chen W."/>
            <person name="Liu H."/>
            <person name="Guo L."/>
            <person name="Chen Y."/>
            <person name="Luo F."/>
            <person name="Zhou W."/>
            <person name="Sun J."/>
            <person name="Mao Q."/>
            <person name="Liang P."/>
            <person name="Zhou C."/>
            <person name="Tian Y."/>
            <person name="Men J."/>
            <person name="Lv X."/>
            <person name="Huang L."/>
            <person name="Zhou J."/>
            <person name="Hu Y."/>
            <person name="Li R."/>
            <person name="Zhang F."/>
            <person name="Lei H."/>
            <person name="Li X."/>
            <person name="Hu X."/>
            <person name="Liang C."/>
            <person name="Xu J."/>
            <person name="Wu Z."/>
            <person name="Yu X."/>
        </authorList>
    </citation>
    <scope>NUCLEOTIDE SEQUENCE</scope>
    <source>
        <strain>Henan</strain>
    </source>
</reference>
<evidence type="ECO:0000313" key="4">
    <source>
        <dbReference type="Proteomes" id="UP000008909"/>
    </source>
</evidence>
<sequence>MINGICVYYRNHAYRLQGVEYNNLEYGPFARYSAHQDLRKLQGISVCDLVFTAFNEKRTVSDGFLFLDKNIPGPEFSRKVFVTYWRTYTDGINECQEMLPLLWNSLPSAVEFSDKSPYRDVMCVIHHDGPLVSLSILFMAKLFSCKMAVSTREHKPEVIRVYIRCSRDRRNPTSKRPYRPQLGAATASTPNQYATDQHMSSLACPAPRRALIGRKGGYYNQSFFSIFGFRSLGCWSVRRAWQLDCEEFSTNRGVFREPVAWVNQNGFRAFPSFAFSILLVQCVNQCKEWTDPDEEDDEAYLRSLDPKDWKTHDYYAILGLKKLRHLASADDIRRAYRRKLLTHHPDKRRAAGERVKDESHDYFSCITIAYEILGNPTKRHAYDSVDPLVVDDSVPTVSEIKADFWGSLRGFFARKARWSKKQPVPGLGGPWTNLDDVHSFYDFWDEYDTIRDYSFLDEEDKEKGEDRESRRAIERQNRIERARRRAEELRTIRQVVELARSNDPRLLAAGKAARDAKAAKRQARLDALRQRREAEEQ</sequence>
<dbReference type="EMBL" id="DF143088">
    <property type="protein sequence ID" value="GAA50878.1"/>
    <property type="molecule type" value="Genomic_DNA"/>
</dbReference>
<dbReference type="PRINTS" id="PR00625">
    <property type="entry name" value="JDOMAIN"/>
</dbReference>
<dbReference type="GO" id="GO:0030544">
    <property type="term" value="F:Hsp70 protein binding"/>
    <property type="evidence" value="ECO:0007669"/>
    <property type="project" value="InterPro"/>
</dbReference>
<dbReference type="InterPro" id="IPR036869">
    <property type="entry name" value="J_dom_sf"/>
</dbReference>
<evidence type="ECO:0000256" key="1">
    <source>
        <dbReference type="SAM" id="MobiDB-lite"/>
    </source>
</evidence>
<dbReference type="InterPro" id="IPR001623">
    <property type="entry name" value="DnaJ_domain"/>
</dbReference>
<dbReference type="PROSITE" id="PS00636">
    <property type="entry name" value="DNAJ_1"/>
    <property type="match status" value="1"/>
</dbReference>
<dbReference type="AlphaFoldDB" id="G7YD44"/>
<keyword evidence="4" id="KW-1185">Reference proteome</keyword>
<dbReference type="CDD" id="cd06257">
    <property type="entry name" value="DnaJ"/>
    <property type="match status" value="1"/>
</dbReference>
<dbReference type="Pfam" id="PF21884">
    <property type="entry name" value="ZUO1-like_ZHD"/>
    <property type="match status" value="1"/>
</dbReference>
<dbReference type="GO" id="GO:0005829">
    <property type="term" value="C:cytosol"/>
    <property type="evidence" value="ECO:0007669"/>
    <property type="project" value="TreeGrafter"/>
</dbReference>
<feature type="non-terminal residue" evidence="3">
    <location>
        <position position="537"/>
    </location>
</feature>
<dbReference type="GO" id="GO:0006450">
    <property type="term" value="P:regulation of translational fidelity"/>
    <property type="evidence" value="ECO:0007669"/>
    <property type="project" value="InterPro"/>
</dbReference>
<dbReference type="Proteomes" id="UP000008909">
    <property type="component" value="Unassembled WGS sequence"/>
</dbReference>
<gene>
    <name evidence="3" type="ORF">CLF_105171</name>
</gene>
<dbReference type="PANTHER" id="PTHR43999">
    <property type="entry name" value="DNAJ HOMOLOG SUBFAMILY C MEMBER 2"/>
    <property type="match status" value="1"/>
</dbReference>
<reference evidence="3" key="1">
    <citation type="journal article" date="2011" name="Genome Biol.">
        <title>The draft genome of the carcinogenic human liver fluke Clonorchis sinensis.</title>
        <authorList>
            <person name="Wang X."/>
            <person name="Chen W."/>
            <person name="Huang Y."/>
            <person name="Sun J."/>
            <person name="Men J."/>
            <person name="Liu H."/>
            <person name="Luo F."/>
            <person name="Guo L."/>
            <person name="Lv X."/>
            <person name="Deng C."/>
            <person name="Zhou C."/>
            <person name="Fan Y."/>
            <person name="Li X."/>
            <person name="Huang L."/>
            <person name="Hu Y."/>
            <person name="Liang C."/>
            <person name="Hu X."/>
            <person name="Xu J."/>
            <person name="Yu X."/>
        </authorList>
    </citation>
    <scope>NUCLEOTIDE SEQUENCE [LARGE SCALE GENOMIC DNA]</scope>
    <source>
        <strain evidence="3">Henan</strain>
    </source>
</reference>
<dbReference type="SMART" id="SM00271">
    <property type="entry name" value="DnaJ"/>
    <property type="match status" value="1"/>
</dbReference>
<evidence type="ECO:0000313" key="3">
    <source>
        <dbReference type="EMBL" id="GAA50878.1"/>
    </source>
</evidence>
<proteinExistence type="predicted"/>
<dbReference type="Pfam" id="PF00226">
    <property type="entry name" value="DnaJ"/>
    <property type="match status" value="1"/>
</dbReference>
<dbReference type="PROSITE" id="PS50076">
    <property type="entry name" value="DNAJ_2"/>
    <property type="match status" value="1"/>
</dbReference>
<dbReference type="Gene3D" id="1.10.287.110">
    <property type="entry name" value="DnaJ domain"/>
    <property type="match status" value="1"/>
</dbReference>
<evidence type="ECO:0000259" key="2">
    <source>
        <dbReference type="PROSITE" id="PS50076"/>
    </source>
</evidence>